<name>A0A0M2PUI5_PROHO</name>
<dbReference type="Pfam" id="PF00271">
    <property type="entry name" value="Helicase_C"/>
    <property type="match status" value="1"/>
</dbReference>
<dbReference type="PANTHER" id="PTHR47962">
    <property type="entry name" value="ATP-DEPENDENT HELICASE LHR-RELATED-RELATED"/>
    <property type="match status" value="1"/>
</dbReference>
<dbReference type="GO" id="GO:0003677">
    <property type="term" value="F:DNA binding"/>
    <property type="evidence" value="ECO:0007669"/>
    <property type="project" value="TreeGrafter"/>
</dbReference>
<dbReference type="EMBL" id="AJTX02000004">
    <property type="protein sequence ID" value="KKI99779.1"/>
    <property type="molecule type" value="Genomic_DNA"/>
</dbReference>
<dbReference type="AlphaFoldDB" id="A0A0M2PUI5"/>
<dbReference type="InterPro" id="IPR014001">
    <property type="entry name" value="Helicase_ATP-bd"/>
</dbReference>
<evidence type="ECO:0000313" key="5">
    <source>
        <dbReference type="EMBL" id="KKI99779.1"/>
    </source>
</evidence>
<gene>
    <name evidence="5" type="ORF">PROH_07925</name>
</gene>
<evidence type="ECO:0000256" key="1">
    <source>
        <dbReference type="ARBA" id="ARBA00022741"/>
    </source>
</evidence>
<evidence type="ECO:0008006" key="7">
    <source>
        <dbReference type="Google" id="ProtNLM"/>
    </source>
</evidence>
<feature type="domain" description="Helicase ATP-binding" evidence="3">
    <location>
        <begin position="34"/>
        <end position="207"/>
    </location>
</feature>
<dbReference type="SMART" id="SM00490">
    <property type="entry name" value="HELICc"/>
    <property type="match status" value="1"/>
</dbReference>
<organism evidence="5 6">
    <name type="scientific">Prochlorothrix hollandica PCC 9006 = CALU 1027</name>
    <dbReference type="NCBI Taxonomy" id="317619"/>
    <lineage>
        <taxon>Bacteria</taxon>
        <taxon>Bacillati</taxon>
        <taxon>Cyanobacteriota</taxon>
        <taxon>Cyanophyceae</taxon>
        <taxon>Prochlorotrichales</taxon>
        <taxon>Prochlorotrichaceae</taxon>
        <taxon>Prochlorothrix</taxon>
    </lineage>
</organism>
<dbReference type="InterPro" id="IPR027417">
    <property type="entry name" value="P-loop_NTPase"/>
</dbReference>
<dbReference type="Pfam" id="PF00270">
    <property type="entry name" value="DEAD"/>
    <property type="match status" value="1"/>
</dbReference>
<accession>A0A0M2PUI5</accession>
<keyword evidence="1" id="KW-0547">Nucleotide-binding</keyword>
<dbReference type="STRING" id="317619.GCA_000332315_00330"/>
<keyword evidence="6" id="KW-1185">Reference proteome</keyword>
<comment type="caution">
    <text evidence="5">The sequence shown here is derived from an EMBL/GenBank/DDBJ whole genome shotgun (WGS) entry which is preliminary data.</text>
</comment>
<feature type="domain" description="Helicase C-terminal" evidence="4">
    <location>
        <begin position="233"/>
        <end position="382"/>
    </location>
</feature>
<dbReference type="GO" id="GO:0016887">
    <property type="term" value="F:ATP hydrolysis activity"/>
    <property type="evidence" value="ECO:0007669"/>
    <property type="project" value="TreeGrafter"/>
</dbReference>
<dbReference type="SUPFAM" id="SSF52540">
    <property type="entry name" value="P-loop containing nucleoside triphosphate hydrolases"/>
    <property type="match status" value="1"/>
</dbReference>
<dbReference type="OrthoDB" id="9774462at2"/>
<reference evidence="5" key="1">
    <citation type="submission" date="2012-04" db="EMBL/GenBank/DDBJ databases">
        <authorList>
            <person name="Borisov I.G."/>
            <person name="Ivanikova N.V."/>
            <person name="Pinevich A.V."/>
        </authorList>
    </citation>
    <scope>NUCLEOTIDE SEQUENCE</scope>
    <source>
        <strain evidence="5">CALU 1027</strain>
    </source>
</reference>
<sequence>MMNNPTASHLLDSRVATAFYGSFKSLRPIQEAVIKPLLNEENVILASGTGSGKTEAVMAPLVSRYWKQAVQKNVLILLYISPTKALVNDLEKRLSHKLSSLGIKVGVRHGDRDDLKQSIKPHILITTPESLEVILIRNDQTLDNIKCLVFDEIHLLYNTQRGMQLSVLAKRLESKINHNLQRVALSATIGSFDGISKVFFSQSSEVKILSFPTSRPIDSHIRYLYNSQELLPFIQQLFKGRKKTKFLIFVNSRKKCEILADVLRKDKYLEPGIFTHYSSLSKDIRLDIENRFSNTSANSVCIATNTLELGIDIGDIDAVILWDPPYRIDSFLQRIGRSNRRENKTNVICLITKQETKLIDCLLFMAFIDAAKHGKLPIYEPYELFGAINQQCFSVLLGKNGQYTKVKDFLEIFDSQDYLSRDILEKILDASTEQEYLVKHGFKNQYGAGRNLYFLKDQRLIYGNFALSTQTVEIKHSSKVIGEVPMENIFKLSINEVIRFAGTQWKIKKISKSHIEVTPSKFQDCATNLSYNYSSSLIRETFIFHHIWEMIHNCKLDLKIIEKSLRNDIFQLVEIFRKETSYNQVPMFFKNSHIHYYTFAGSLVNYVLATSLNLKNSGFNDIVITTTTPIEWNKISTDPENYTKYFKEILFSQELSIYQELLPTELKQVEAIQQWLKDLTIKKILKRLSISSECQVSQLENFP</sequence>
<dbReference type="PROSITE" id="PS51194">
    <property type="entry name" value="HELICASE_CTER"/>
    <property type="match status" value="1"/>
</dbReference>
<dbReference type="Proteomes" id="UP000034681">
    <property type="component" value="Unassembled WGS sequence"/>
</dbReference>
<dbReference type="PANTHER" id="PTHR47962:SF5">
    <property type="entry name" value="ATP-DEPENDENT HELICASE LHR-RELATED"/>
    <property type="match status" value="1"/>
</dbReference>
<dbReference type="GO" id="GO:0005524">
    <property type="term" value="F:ATP binding"/>
    <property type="evidence" value="ECO:0007669"/>
    <property type="project" value="UniProtKB-KW"/>
</dbReference>
<evidence type="ECO:0000259" key="4">
    <source>
        <dbReference type="PROSITE" id="PS51194"/>
    </source>
</evidence>
<dbReference type="InterPro" id="IPR011545">
    <property type="entry name" value="DEAD/DEAH_box_helicase_dom"/>
</dbReference>
<protein>
    <recommendedName>
        <fullName evidence="7">DEAD/DEAH box helicase</fullName>
    </recommendedName>
</protein>
<keyword evidence="2" id="KW-0067">ATP-binding</keyword>
<dbReference type="InterPro" id="IPR001650">
    <property type="entry name" value="Helicase_C-like"/>
</dbReference>
<evidence type="ECO:0000313" key="6">
    <source>
        <dbReference type="Proteomes" id="UP000034681"/>
    </source>
</evidence>
<evidence type="ECO:0000259" key="3">
    <source>
        <dbReference type="PROSITE" id="PS51192"/>
    </source>
</evidence>
<dbReference type="SMART" id="SM00487">
    <property type="entry name" value="DEXDc"/>
    <property type="match status" value="1"/>
</dbReference>
<dbReference type="Gene3D" id="3.40.50.300">
    <property type="entry name" value="P-loop containing nucleotide triphosphate hydrolases"/>
    <property type="match status" value="2"/>
</dbReference>
<evidence type="ECO:0000256" key="2">
    <source>
        <dbReference type="ARBA" id="ARBA00022840"/>
    </source>
</evidence>
<proteinExistence type="predicted"/>
<dbReference type="InterPro" id="IPR052511">
    <property type="entry name" value="ATP-dep_Helicase"/>
</dbReference>
<dbReference type="PROSITE" id="PS51192">
    <property type="entry name" value="HELICASE_ATP_BIND_1"/>
    <property type="match status" value="1"/>
</dbReference>